<accession>A0A5B7INA4</accession>
<keyword evidence="3" id="KW-1185">Reference proteome</keyword>
<comment type="caution">
    <text evidence="2">The sequence shown here is derived from an EMBL/GenBank/DDBJ whole genome shotgun (WGS) entry which is preliminary data.</text>
</comment>
<evidence type="ECO:0000256" key="1">
    <source>
        <dbReference type="SAM" id="MobiDB-lite"/>
    </source>
</evidence>
<organism evidence="2 3">
    <name type="scientific">Portunus trituberculatus</name>
    <name type="common">Swimming crab</name>
    <name type="synonym">Neptunus trituberculatus</name>
    <dbReference type="NCBI Taxonomy" id="210409"/>
    <lineage>
        <taxon>Eukaryota</taxon>
        <taxon>Metazoa</taxon>
        <taxon>Ecdysozoa</taxon>
        <taxon>Arthropoda</taxon>
        <taxon>Crustacea</taxon>
        <taxon>Multicrustacea</taxon>
        <taxon>Malacostraca</taxon>
        <taxon>Eumalacostraca</taxon>
        <taxon>Eucarida</taxon>
        <taxon>Decapoda</taxon>
        <taxon>Pleocyemata</taxon>
        <taxon>Brachyura</taxon>
        <taxon>Eubrachyura</taxon>
        <taxon>Portunoidea</taxon>
        <taxon>Portunidae</taxon>
        <taxon>Portuninae</taxon>
        <taxon>Portunus</taxon>
    </lineage>
</organism>
<dbReference type="Proteomes" id="UP000324222">
    <property type="component" value="Unassembled WGS sequence"/>
</dbReference>
<proteinExistence type="predicted"/>
<reference evidence="2 3" key="1">
    <citation type="submission" date="2019-05" db="EMBL/GenBank/DDBJ databases">
        <title>Another draft genome of Portunus trituberculatus and its Hox gene families provides insights of decapod evolution.</title>
        <authorList>
            <person name="Jeong J.-H."/>
            <person name="Song I."/>
            <person name="Kim S."/>
            <person name="Choi T."/>
            <person name="Kim D."/>
            <person name="Ryu S."/>
            <person name="Kim W."/>
        </authorList>
    </citation>
    <scope>NUCLEOTIDE SEQUENCE [LARGE SCALE GENOMIC DNA]</scope>
    <source>
        <tissue evidence="2">Muscle</tissue>
    </source>
</reference>
<evidence type="ECO:0000313" key="2">
    <source>
        <dbReference type="EMBL" id="MPC86941.1"/>
    </source>
</evidence>
<dbReference type="AlphaFoldDB" id="A0A5B7INA4"/>
<name>A0A5B7INA4_PORTR</name>
<protein>
    <submittedName>
        <fullName evidence="2">Uncharacterized protein</fullName>
    </submittedName>
</protein>
<feature type="region of interest" description="Disordered" evidence="1">
    <location>
        <begin position="30"/>
        <end position="72"/>
    </location>
</feature>
<dbReference type="EMBL" id="VSRR010073016">
    <property type="protein sequence ID" value="MPC86941.1"/>
    <property type="molecule type" value="Genomic_DNA"/>
</dbReference>
<evidence type="ECO:0000313" key="3">
    <source>
        <dbReference type="Proteomes" id="UP000324222"/>
    </source>
</evidence>
<sequence>MGVRGCARPVRADGPSAMPYAGQIEAPLAMPSLLPPTAPDRRPPGTLPTPVHCSGHLSGDASTAECPIGTSPDIYYRQRRGTVRVLSGSHQGSPAAAPRLRH</sequence>
<gene>
    <name evidence="2" type="ORF">E2C01_081784</name>
</gene>